<keyword evidence="1" id="KW-1133">Transmembrane helix</keyword>
<dbReference type="EMBL" id="JASAYJ010000007">
    <property type="protein sequence ID" value="MDP8187002.1"/>
    <property type="molecule type" value="Genomic_DNA"/>
</dbReference>
<keyword evidence="1" id="KW-0812">Transmembrane</keyword>
<protein>
    <submittedName>
        <fullName evidence="2">Uncharacterized protein</fullName>
    </submittedName>
</protein>
<dbReference type="Proteomes" id="UP001230466">
    <property type="component" value="Unassembled WGS sequence"/>
</dbReference>
<gene>
    <name evidence="2" type="ORF">QJU78_04335</name>
</gene>
<proteinExistence type="predicted"/>
<feature type="transmembrane region" description="Helical" evidence="1">
    <location>
        <begin position="57"/>
        <end position="76"/>
    </location>
</feature>
<reference evidence="2" key="1">
    <citation type="journal article" date="2023" name="Front. Microbiol.">
        <title>Phylogeography and host specificity of Pasteurellaceae pathogenic to sea-farmed fish in the north-east Atlantic.</title>
        <authorList>
            <person name="Gulla S."/>
            <person name="Colquhoun D.J."/>
            <person name="Olsen A.B."/>
            <person name="Spilsberg B."/>
            <person name="Lagesen K."/>
            <person name="Aakesson C.P."/>
            <person name="Strom S."/>
            <person name="Manji F."/>
            <person name="Birkbeck T.H."/>
            <person name="Nilsen H.K."/>
        </authorList>
    </citation>
    <scope>NUCLEOTIDE SEQUENCE</scope>
    <source>
        <strain evidence="2">VIB1234</strain>
    </source>
</reference>
<evidence type="ECO:0000313" key="3">
    <source>
        <dbReference type="Proteomes" id="UP001230466"/>
    </source>
</evidence>
<evidence type="ECO:0000313" key="2">
    <source>
        <dbReference type="EMBL" id="MDP8187002.1"/>
    </source>
</evidence>
<evidence type="ECO:0000256" key="1">
    <source>
        <dbReference type="SAM" id="Phobius"/>
    </source>
</evidence>
<sequence>MVNLTQINNQLEKLPNDQRGAIATLINIKTENDMKQVLARLDAMEAKFDAKFESLRWLIMALMAAIPVALTVYSYFKP</sequence>
<organism evidence="2 3">
    <name type="scientific">Pasteurella atlantica</name>
    <dbReference type="NCBI Taxonomy" id="2827233"/>
    <lineage>
        <taxon>Bacteria</taxon>
        <taxon>Pseudomonadati</taxon>
        <taxon>Pseudomonadota</taxon>
        <taxon>Gammaproteobacteria</taxon>
        <taxon>Pasteurellales</taxon>
        <taxon>Pasteurellaceae</taxon>
        <taxon>Pasteurella</taxon>
    </lineage>
</organism>
<name>A0AAW8CGV7_9PAST</name>
<accession>A0AAW8CGV7</accession>
<dbReference type="AlphaFoldDB" id="A0AAW8CGV7"/>
<comment type="caution">
    <text evidence="2">The sequence shown here is derived from an EMBL/GenBank/DDBJ whole genome shotgun (WGS) entry which is preliminary data.</text>
</comment>
<keyword evidence="1" id="KW-0472">Membrane</keyword>
<dbReference type="RefSeq" id="WP_211599251.1">
    <property type="nucleotide sequence ID" value="NZ_JAGRQI010000026.1"/>
</dbReference>